<feature type="compositionally biased region" description="Polar residues" evidence="1">
    <location>
        <begin position="227"/>
        <end position="237"/>
    </location>
</feature>
<dbReference type="Gene3D" id="3.40.50.300">
    <property type="entry name" value="P-loop containing nucleotide triphosphate hydrolases"/>
    <property type="match status" value="2"/>
</dbReference>
<feature type="region of interest" description="Disordered" evidence="1">
    <location>
        <begin position="224"/>
        <end position="247"/>
    </location>
</feature>
<dbReference type="Proteomes" id="UP001203207">
    <property type="component" value="Unassembled WGS sequence"/>
</dbReference>
<dbReference type="PANTHER" id="PTHR30121">
    <property type="entry name" value="UNCHARACTERIZED PROTEIN YJGR-RELATED"/>
    <property type="match status" value="1"/>
</dbReference>
<dbReference type="SUPFAM" id="SSF52540">
    <property type="entry name" value="P-loop containing nucleoside triphosphate hydrolases"/>
    <property type="match status" value="1"/>
</dbReference>
<evidence type="ECO:0000256" key="1">
    <source>
        <dbReference type="SAM" id="MobiDB-lite"/>
    </source>
</evidence>
<organism evidence="3 4">
    <name type="scientific">Natronocalculus amylovorans</name>
    <dbReference type="NCBI Taxonomy" id="2917812"/>
    <lineage>
        <taxon>Archaea</taxon>
        <taxon>Methanobacteriati</taxon>
        <taxon>Methanobacteriota</taxon>
        <taxon>Stenosarchaea group</taxon>
        <taxon>Halobacteria</taxon>
        <taxon>Halobacteriales</taxon>
        <taxon>Haloferacaceae</taxon>
        <taxon>Natronocalculus</taxon>
    </lineage>
</organism>
<dbReference type="EMBL" id="JAKRVX010000004">
    <property type="protein sequence ID" value="MCL9817527.1"/>
    <property type="molecule type" value="Genomic_DNA"/>
</dbReference>
<evidence type="ECO:0000259" key="2">
    <source>
        <dbReference type="Pfam" id="PF12696"/>
    </source>
</evidence>
<feature type="region of interest" description="Disordered" evidence="1">
    <location>
        <begin position="881"/>
        <end position="912"/>
    </location>
</feature>
<keyword evidence="4" id="KW-1185">Reference proteome</keyword>
<feature type="region of interest" description="Disordered" evidence="1">
    <location>
        <begin position="1"/>
        <end position="31"/>
    </location>
</feature>
<reference evidence="3" key="2">
    <citation type="submission" date="2022-02" db="EMBL/GenBank/DDBJ databases">
        <authorList>
            <person name="Elcheninov A.G."/>
            <person name="Sorokin D.Y."/>
            <person name="Kublanov I.V."/>
        </authorList>
    </citation>
    <scope>NUCLEOTIDE SEQUENCE</scope>
    <source>
        <strain evidence="3">AArc-St2</strain>
    </source>
</reference>
<dbReference type="InterPro" id="IPR027417">
    <property type="entry name" value="P-loop_NTPase"/>
</dbReference>
<dbReference type="PANTHER" id="PTHR30121:SF6">
    <property type="entry name" value="SLR6007 PROTEIN"/>
    <property type="match status" value="1"/>
</dbReference>
<sequence>MSSRNTETKPGTETYRSLRIRPTHDPLDPSTVESHFRRLHRLKRSTEPESKWKQLFSREQPITIEWLLVTSGQTDAPLEYHISIDSPDESDIQALTHLCRGLFPNTYEIEQIDRDPLETLTTPSPEHDDSIDEIPDVVGIEFYGVAERREDWQTRLTPFSTFEEETQTRLPLTAIVETLSTSTLPMAYQVLLHPYRDWRADALDRRYRLEHGRETMADRFVDDWFGPTTTEQQPNRSETLHEQAHHRDPAIRQRLTDLEHKDAQRSFILNARAIAIAVATSPDKTNSETATGENKNHNREQPDALGTIRELQTALESVSGLHYQIRGVEKTGDDAQNLLETIQSRSVCEPTYDRIATRLPWTENTSQGIIADPTEAPAFCLIDATALTAEGTRGLSTTPKERTALAQPPTAQLTHYRENGLTIGHPVTQDGTPEETPIALPPSLQSLHVAWFGKTGSGKSTSLINGILDNHDATDGADILIDPKGDGMSESYLLSHYARFGTLDNVYYFDCAQTLPALSFFDIRQQLEDGIDRTSAVEDVVEHYIEILTGIMGRERFERAVRSPDIIRYLLKTQFDPVHGKDVFSHRDLQALTAQFQKAQEPPTVSDKELQLMLDGVAANSKRSFTELLQGVANRIEKIPLDKRLGMIFNNTPTPGTSDPYFDLRSILDKDAVVIIDTGGLRPESQRAMTLLILSTLWSALRRRTQQQTENAELPLVNLYIEEAAHLGGSTLLSELLSQSRSFGLSITLAMQFPAQLRHADPRAYAEVINNVSTVVAGNVSVDTDLAQRFATEAIDTTEVSNRLRALQRGEWMVRLPAKFGNPEPQPFLVTSAALPTGHPDGLTPLTSAQETGFKTALDTVYDRTRLNYGLDLSRADMRTSIEQDTQQTKLTHTDEAKEPQPTEKTETTEDIRLNSALPYTTHLPEPIDYDPEIHALVCETCQNRYDPTAQGMRFALMCCNQLSNISRDDIPICDISLKLSRKERRQSPFTDAQLRLLQVVYTAHQRHYDPKTEYDPLYDSMKLLEEYVGISPEERDELVDTKHLTVDCTYPHKLYTVTSKGRKAIKIGHREGIAYGHTQGDLNESTLHIIMVELGRRYIEETYVNDRDSPVTEALSYYEVKNGDAKSRLDAVGIDKNENIIITLEAERSNHDSRRAVPSDYDKMATHEPEAAIWVVKNRDGAHNVLSALNEPLEGDPRVDKTYSPTSPPSMFMIDEPGFTDMLTLQQLQKMIPQTKYFDNQDPKV</sequence>
<dbReference type="InterPro" id="IPR032689">
    <property type="entry name" value="TraG-D_C"/>
</dbReference>
<feature type="compositionally biased region" description="Polar residues" evidence="1">
    <location>
        <begin position="1"/>
        <end position="15"/>
    </location>
</feature>
<dbReference type="Pfam" id="PF12696">
    <property type="entry name" value="TraG-D_C"/>
    <property type="match status" value="1"/>
</dbReference>
<feature type="compositionally biased region" description="Basic and acidic residues" evidence="1">
    <location>
        <begin position="238"/>
        <end position="247"/>
    </location>
</feature>
<dbReference type="RefSeq" id="WP_250584724.1">
    <property type="nucleotide sequence ID" value="NZ_JAKRVX010000004.1"/>
</dbReference>
<gene>
    <name evidence="3" type="ORF">AArcSt2_11280</name>
</gene>
<protein>
    <submittedName>
        <fullName evidence="3">TraM recognition domain-containing protein</fullName>
    </submittedName>
</protein>
<dbReference type="AlphaFoldDB" id="A0AAE3K8P4"/>
<name>A0AAE3K8P4_9EURY</name>
<comment type="caution">
    <text evidence="3">The sequence shown here is derived from an EMBL/GenBank/DDBJ whole genome shotgun (WGS) entry which is preliminary data.</text>
</comment>
<proteinExistence type="predicted"/>
<evidence type="ECO:0000313" key="3">
    <source>
        <dbReference type="EMBL" id="MCL9817527.1"/>
    </source>
</evidence>
<dbReference type="CDD" id="cd01127">
    <property type="entry name" value="TrwB_TraG_TraD_VirD4"/>
    <property type="match status" value="1"/>
</dbReference>
<reference evidence="3" key="1">
    <citation type="journal article" date="2022" name="Syst. Appl. Microbiol.">
        <title>Natronocalculus amylovorans gen. nov., sp. nov., and Natranaeroarchaeum aerophilus sp. nov., dominant culturable amylolytic natronoarchaea from hypersaline soda lakes in southwestern Siberia.</title>
        <authorList>
            <person name="Sorokin D.Y."/>
            <person name="Elcheninov A.G."/>
            <person name="Khizhniak T.V."/>
            <person name="Koenen M."/>
            <person name="Bale N.J."/>
            <person name="Damste J.S.S."/>
            <person name="Kublanov I.V."/>
        </authorList>
    </citation>
    <scope>NUCLEOTIDE SEQUENCE</scope>
    <source>
        <strain evidence="3">AArc-St2</strain>
    </source>
</reference>
<accession>A0AAE3K8P4</accession>
<feature type="domain" description="TraD/TraG TraM recognition site" evidence="2">
    <location>
        <begin position="717"/>
        <end position="799"/>
    </location>
</feature>
<feature type="compositionally biased region" description="Basic and acidic residues" evidence="1">
    <location>
        <begin position="892"/>
        <end position="912"/>
    </location>
</feature>
<dbReference type="InterPro" id="IPR051162">
    <property type="entry name" value="T4SS_component"/>
</dbReference>
<evidence type="ECO:0000313" key="4">
    <source>
        <dbReference type="Proteomes" id="UP001203207"/>
    </source>
</evidence>